<evidence type="ECO:0000313" key="7">
    <source>
        <dbReference type="Proteomes" id="UP000263754"/>
    </source>
</evidence>
<keyword evidence="1" id="KW-0472">Membrane</keyword>
<protein>
    <submittedName>
        <fullName evidence="3">Uncharacterized protein</fullName>
    </submittedName>
</protein>
<dbReference type="Proteomes" id="UP000320533">
    <property type="component" value="Chromosome"/>
</dbReference>
<proteinExistence type="predicted"/>
<keyword evidence="1" id="KW-0812">Transmembrane</keyword>
<reference evidence="4" key="4">
    <citation type="submission" date="2022-10" db="EMBL/GenBank/DDBJ databases">
        <title>Human gut microbiome strain richness.</title>
        <authorList>
            <person name="Chen-Liaw A."/>
        </authorList>
    </citation>
    <scope>NUCLEOTIDE SEQUENCE</scope>
    <source>
        <strain evidence="4">1001713st2_A4_1001713B170214_170313</strain>
    </source>
</reference>
<dbReference type="EMBL" id="QSOF01000006">
    <property type="protein sequence ID" value="RGI77765.1"/>
    <property type="molecule type" value="Genomic_DNA"/>
</dbReference>
<organism evidence="3 6">
    <name type="scientific">Bacteroides uniformis</name>
    <dbReference type="NCBI Taxonomy" id="820"/>
    <lineage>
        <taxon>Bacteria</taxon>
        <taxon>Pseudomonadati</taxon>
        <taxon>Bacteroidota</taxon>
        <taxon>Bacteroidia</taxon>
        <taxon>Bacteroidales</taxon>
        <taxon>Bacteroidaceae</taxon>
        <taxon>Bacteroides</taxon>
    </lineage>
</organism>
<sequence length="87" mass="9560">MENDPYTQGIIRNVKHNLIAGIILAVIATLVSLIACSPGMTIEENEKPPHIVDDWPEATDTINIIPDSVRDMTHADSIRFGLLPPDD</sequence>
<reference evidence="5 7" key="2">
    <citation type="submission" date="2018-08" db="EMBL/GenBank/DDBJ databases">
        <title>A genome reference for cultivated species of the human gut microbiota.</title>
        <authorList>
            <person name="Zou Y."/>
            <person name="Xue W."/>
            <person name="Luo G."/>
        </authorList>
    </citation>
    <scope>NUCLEOTIDE SEQUENCE [LARGE SCALE GENOMIC DNA]</scope>
    <source>
        <strain evidence="5 7">TM10-17</strain>
    </source>
</reference>
<accession>A0A174M114</accession>
<reference evidence="2 8" key="3">
    <citation type="submission" date="2019-06" db="EMBL/GenBank/DDBJ databases">
        <title>Complete genome sequence of Bacteroides uniformis NBRC 113350.</title>
        <authorList>
            <person name="Miura T."/>
            <person name="Furukawa M."/>
            <person name="Shimamura M."/>
            <person name="Ohyama Y."/>
            <person name="Yamazoe A."/>
            <person name="Kawasaki H."/>
        </authorList>
    </citation>
    <scope>NUCLEOTIDE SEQUENCE [LARGE SCALE GENOMIC DNA]</scope>
    <source>
        <strain evidence="2 8">NBRC 113350</strain>
    </source>
</reference>
<evidence type="ECO:0000256" key="1">
    <source>
        <dbReference type="SAM" id="Phobius"/>
    </source>
</evidence>
<evidence type="ECO:0000313" key="3">
    <source>
        <dbReference type="EMBL" id="CUP28577.1"/>
    </source>
</evidence>
<dbReference type="RefSeq" id="WP_057098000.1">
    <property type="nucleotide sequence ID" value="NZ_AP019724.1"/>
</dbReference>
<dbReference type="Proteomes" id="UP000095614">
    <property type="component" value="Unassembled WGS sequence"/>
</dbReference>
<name>A0A174M114_BACUN</name>
<evidence type="ECO:0000313" key="2">
    <source>
        <dbReference type="EMBL" id="BBK86321.1"/>
    </source>
</evidence>
<dbReference type="Proteomes" id="UP001213309">
    <property type="component" value="Unassembled WGS sequence"/>
</dbReference>
<evidence type="ECO:0000313" key="4">
    <source>
        <dbReference type="EMBL" id="MDC1881438.1"/>
    </source>
</evidence>
<dbReference type="EMBL" id="JAQNSG010000015">
    <property type="protein sequence ID" value="MDC1881438.1"/>
    <property type="molecule type" value="Genomic_DNA"/>
</dbReference>
<dbReference type="AlphaFoldDB" id="A0A174M114"/>
<dbReference type="KEGG" id="bun:Bun01g_06910"/>
<gene>
    <name evidence="2" type="ORF">Bun01g_06910</name>
    <name evidence="5" type="ORF">DXD90_05855</name>
    <name evidence="3" type="ORF">ERS852462_03165</name>
    <name evidence="4" type="ORF">POZ24_15620</name>
</gene>
<feature type="transmembrane region" description="Helical" evidence="1">
    <location>
        <begin position="18"/>
        <end position="40"/>
    </location>
</feature>
<evidence type="ECO:0000313" key="8">
    <source>
        <dbReference type="Proteomes" id="UP000320533"/>
    </source>
</evidence>
<evidence type="ECO:0000313" key="6">
    <source>
        <dbReference type="Proteomes" id="UP000095614"/>
    </source>
</evidence>
<reference evidence="3 6" key="1">
    <citation type="submission" date="2015-09" db="EMBL/GenBank/DDBJ databases">
        <authorList>
            <consortium name="Pathogen Informatics"/>
        </authorList>
    </citation>
    <scope>NUCLEOTIDE SEQUENCE [LARGE SCALE GENOMIC DNA]</scope>
    <source>
        <strain evidence="3 6">2789STDY5834847</strain>
    </source>
</reference>
<keyword evidence="1" id="KW-1133">Transmembrane helix</keyword>
<dbReference type="Proteomes" id="UP000263754">
    <property type="component" value="Unassembled WGS sequence"/>
</dbReference>
<evidence type="ECO:0000313" key="5">
    <source>
        <dbReference type="EMBL" id="RGI77765.1"/>
    </source>
</evidence>
<dbReference type="EMBL" id="CZAF01000009">
    <property type="protein sequence ID" value="CUP28577.1"/>
    <property type="molecule type" value="Genomic_DNA"/>
</dbReference>
<dbReference type="EMBL" id="AP019724">
    <property type="protein sequence ID" value="BBK86321.1"/>
    <property type="molecule type" value="Genomic_DNA"/>
</dbReference>